<dbReference type="PANTHER" id="PTHR31297:SF41">
    <property type="entry name" value="ENDOGLUCANASE, PUTATIVE (AFU_ORTHOLOGUE AFUA_5G01830)-RELATED"/>
    <property type="match status" value="1"/>
</dbReference>
<evidence type="ECO:0000256" key="4">
    <source>
        <dbReference type="ARBA" id="ARBA00023277"/>
    </source>
</evidence>
<evidence type="ECO:0000256" key="7">
    <source>
        <dbReference type="RuleBase" id="RU361153"/>
    </source>
</evidence>
<evidence type="ECO:0000256" key="6">
    <source>
        <dbReference type="ARBA" id="ARBA00023326"/>
    </source>
</evidence>
<evidence type="ECO:0000313" key="10">
    <source>
        <dbReference type="Proteomes" id="UP000283295"/>
    </source>
</evidence>
<evidence type="ECO:0000259" key="8">
    <source>
        <dbReference type="Pfam" id="PF00150"/>
    </source>
</evidence>
<reference evidence="9 10" key="1">
    <citation type="submission" date="2018-08" db="EMBL/GenBank/DDBJ databases">
        <title>A genome reference for cultivated species of the human gut microbiota.</title>
        <authorList>
            <person name="Zou Y."/>
            <person name="Xue W."/>
            <person name="Luo G."/>
        </authorList>
    </citation>
    <scope>NUCLEOTIDE SEQUENCE [LARGE SCALE GENOMIC DNA]</scope>
    <source>
        <strain evidence="9 10">AF22-21</strain>
    </source>
</reference>
<dbReference type="OrthoDB" id="9800475at2"/>
<keyword evidence="5 7" id="KW-0326">Glycosidase</keyword>
<protein>
    <submittedName>
        <fullName evidence="9">Endoglucanase</fullName>
    </submittedName>
</protein>
<evidence type="ECO:0000256" key="2">
    <source>
        <dbReference type="ARBA" id="ARBA00022801"/>
    </source>
</evidence>
<dbReference type="Gene3D" id="3.20.20.80">
    <property type="entry name" value="Glycosidases"/>
    <property type="match status" value="1"/>
</dbReference>
<dbReference type="Proteomes" id="UP000283295">
    <property type="component" value="Unassembled WGS sequence"/>
</dbReference>
<proteinExistence type="inferred from homology"/>
<organism evidence="9 10">
    <name type="scientific">Coprococcus eutactus</name>
    <dbReference type="NCBI Taxonomy" id="33043"/>
    <lineage>
        <taxon>Bacteria</taxon>
        <taxon>Bacillati</taxon>
        <taxon>Bacillota</taxon>
        <taxon>Clostridia</taxon>
        <taxon>Lachnospirales</taxon>
        <taxon>Lachnospiraceae</taxon>
        <taxon>Coprococcus</taxon>
    </lineage>
</organism>
<accession>A0A3R5WQV2</accession>
<evidence type="ECO:0000256" key="5">
    <source>
        <dbReference type="ARBA" id="ARBA00023295"/>
    </source>
</evidence>
<evidence type="ECO:0000256" key="3">
    <source>
        <dbReference type="ARBA" id="ARBA00023001"/>
    </source>
</evidence>
<comment type="caution">
    <text evidence="9">The sequence shown here is derived from an EMBL/GenBank/DDBJ whole genome shotgun (WGS) entry which is preliminary data.</text>
</comment>
<comment type="similarity">
    <text evidence="1 7">Belongs to the glycosyl hydrolase 5 (cellulase A) family.</text>
</comment>
<dbReference type="SUPFAM" id="SSF51445">
    <property type="entry name" value="(Trans)glycosidases"/>
    <property type="match status" value="1"/>
</dbReference>
<dbReference type="GO" id="GO:0008422">
    <property type="term" value="F:beta-glucosidase activity"/>
    <property type="evidence" value="ECO:0007669"/>
    <property type="project" value="TreeGrafter"/>
</dbReference>
<dbReference type="PANTHER" id="PTHR31297">
    <property type="entry name" value="GLUCAN ENDO-1,6-BETA-GLUCOSIDASE B"/>
    <property type="match status" value="1"/>
</dbReference>
<dbReference type="GO" id="GO:0009986">
    <property type="term" value="C:cell surface"/>
    <property type="evidence" value="ECO:0007669"/>
    <property type="project" value="TreeGrafter"/>
</dbReference>
<name>A0A3R5WQV2_9FIRM</name>
<keyword evidence="6" id="KW-0624">Polysaccharide degradation</keyword>
<gene>
    <name evidence="9" type="ORF">DWX94_10490</name>
</gene>
<dbReference type="Pfam" id="PF00150">
    <property type="entry name" value="Cellulase"/>
    <property type="match status" value="1"/>
</dbReference>
<dbReference type="GO" id="GO:0030245">
    <property type="term" value="P:cellulose catabolic process"/>
    <property type="evidence" value="ECO:0007669"/>
    <property type="project" value="UniProtKB-KW"/>
</dbReference>
<evidence type="ECO:0000256" key="1">
    <source>
        <dbReference type="ARBA" id="ARBA00005641"/>
    </source>
</evidence>
<dbReference type="AlphaFoldDB" id="A0A3R5WQV2"/>
<dbReference type="GO" id="GO:0005576">
    <property type="term" value="C:extracellular region"/>
    <property type="evidence" value="ECO:0007669"/>
    <property type="project" value="TreeGrafter"/>
</dbReference>
<dbReference type="EMBL" id="QRVK01000029">
    <property type="protein sequence ID" value="RGS40331.1"/>
    <property type="molecule type" value="Genomic_DNA"/>
</dbReference>
<keyword evidence="2 7" id="KW-0378">Hydrolase</keyword>
<keyword evidence="3" id="KW-0136">Cellulose degradation</keyword>
<sequence>MKTLDGFKKGVNLGGWLSQGPLDKKHLDTFITEKDIARIASWGLDHVRLPIDYDNFENEDGSDKEYGYAYIDSCIEWCRKYKLNMVLDLHKTYGYIFDDEAHLLEFFHEKPLQERFYGIWRKLIDRYAKDADMIMFEPLNEVVSPTVVNEWNEISSKCIEIIRAKAPTAKILLGGVGYNAVTSIKLLPHHNDENIVYNFHCYEPMVFTHQSAYWVTGMPSDFHIEYPGDFNDYMEKSRQIEGCMHGAITESSLGLNSIGPDLFERMFLDGIKAVEERDGFMYCGEYGVIDQAPLDGTLNWYKDIHSVFEKYGIGRAAWNYKEKDYGLEGEHYAPIIDELVKYM</sequence>
<dbReference type="InterPro" id="IPR001547">
    <property type="entry name" value="Glyco_hydro_5"/>
</dbReference>
<evidence type="ECO:0000313" key="9">
    <source>
        <dbReference type="EMBL" id="RGS40331.1"/>
    </source>
</evidence>
<dbReference type="InterPro" id="IPR050386">
    <property type="entry name" value="Glycosyl_hydrolase_5"/>
</dbReference>
<feature type="domain" description="Glycoside hydrolase family 5" evidence="8">
    <location>
        <begin position="31"/>
        <end position="323"/>
    </location>
</feature>
<keyword evidence="4" id="KW-0119">Carbohydrate metabolism</keyword>
<dbReference type="InterPro" id="IPR017853">
    <property type="entry name" value="GH"/>
</dbReference>